<dbReference type="NCBIfam" id="NF033563">
    <property type="entry name" value="transpos_IS30"/>
    <property type="match status" value="1"/>
</dbReference>
<accession>A0A645CFL3</accession>
<dbReference type="InterPro" id="IPR009057">
    <property type="entry name" value="Homeodomain-like_sf"/>
</dbReference>
<name>A0A645CFL3_9ZZZZ</name>
<dbReference type="Gene3D" id="3.30.420.10">
    <property type="entry name" value="Ribonuclease H-like superfamily/Ribonuclease H"/>
    <property type="match status" value="1"/>
</dbReference>
<dbReference type="SUPFAM" id="SSF46689">
    <property type="entry name" value="Homeodomain-like"/>
    <property type="match status" value="1"/>
</dbReference>
<dbReference type="GO" id="GO:0003676">
    <property type="term" value="F:nucleic acid binding"/>
    <property type="evidence" value="ECO:0007669"/>
    <property type="project" value="InterPro"/>
</dbReference>
<evidence type="ECO:0000313" key="3">
    <source>
        <dbReference type="EMBL" id="MPM75685.1"/>
    </source>
</evidence>
<dbReference type="InterPro" id="IPR053392">
    <property type="entry name" value="Transposase_IS30-like"/>
</dbReference>
<dbReference type="InterPro" id="IPR012337">
    <property type="entry name" value="RNaseH-like_sf"/>
</dbReference>
<feature type="domain" description="Integrase catalytic" evidence="2">
    <location>
        <begin position="170"/>
        <end position="333"/>
    </location>
</feature>
<protein>
    <submittedName>
        <fullName evidence="3">IS30 family transposase ISSlu1</fullName>
    </submittedName>
</protein>
<keyword evidence="1" id="KW-0233">DNA recombination</keyword>
<dbReference type="GO" id="GO:0015074">
    <property type="term" value="P:DNA integration"/>
    <property type="evidence" value="ECO:0007669"/>
    <property type="project" value="InterPro"/>
</dbReference>
<gene>
    <name evidence="3" type="ORF">SDC9_122679</name>
</gene>
<organism evidence="3">
    <name type="scientific">bioreactor metagenome</name>
    <dbReference type="NCBI Taxonomy" id="1076179"/>
    <lineage>
        <taxon>unclassified sequences</taxon>
        <taxon>metagenomes</taxon>
        <taxon>ecological metagenomes</taxon>
    </lineage>
</organism>
<proteinExistence type="predicted"/>
<dbReference type="PANTHER" id="PTHR10948:SF23">
    <property type="entry name" value="TRANSPOSASE INSI FOR INSERTION SEQUENCE ELEMENT IS30A-RELATED"/>
    <property type="match status" value="1"/>
</dbReference>
<dbReference type="GO" id="GO:0032196">
    <property type="term" value="P:transposition"/>
    <property type="evidence" value="ECO:0007669"/>
    <property type="project" value="TreeGrafter"/>
</dbReference>
<evidence type="ECO:0000259" key="2">
    <source>
        <dbReference type="PROSITE" id="PS50994"/>
    </source>
</evidence>
<dbReference type="InterPro" id="IPR051917">
    <property type="entry name" value="Transposase-Integrase"/>
</dbReference>
<dbReference type="InterPro" id="IPR001584">
    <property type="entry name" value="Integrase_cat-core"/>
</dbReference>
<dbReference type="EMBL" id="VSSQ01026791">
    <property type="protein sequence ID" value="MPM75685.1"/>
    <property type="molecule type" value="Genomic_DNA"/>
</dbReference>
<dbReference type="GO" id="GO:0006310">
    <property type="term" value="P:DNA recombination"/>
    <property type="evidence" value="ECO:0007669"/>
    <property type="project" value="UniProtKB-KW"/>
</dbReference>
<dbReference type="Pfam" id="PF13936">
    <property type="entry name" value="HTH_38"/>
    <property type="match status" value="1"/>
</dbReference>
<dbReference type="InterPro" id="IPR036397">
    <property type="entry name" value="RNaseH_sf"/>
</dbReference>
<comment type="caution">
    <text evidence="3">The sequence shown here is derived from an EMBL/GenBank/DDBJ whole genome shotgun (WGS) entry which is preliminary data.</text>
</comment>
<dbReference type="PROSITE" id="PS50994">
    <property type="entry name" value="INTEGRASE"/>
    <property type="match status" value="1"/>
</dbReference>
<dbReference type="GO" id="GO:0004803">
    <property type="term" value="F:transposase activity"/>
    <property type="evidence" value="ECO:0007669"/>
    <property type="project" value="TreeGrafter"/>
</dbReference>
<sequence>MNHYRHLTIDERESIWELCHEGKGPQEIGRRISRSASTISRELARNSYLLNGKTKVYRPSTAQRKYAARRERCRRRELLEDEGLQTLVERLIVEQSWSPEQVQNRLKLEGSAYRISYTTIYRWIRAGRIPWKPEAPRYRNIALHLRHQGTRKHKKGEAEHRGKRNYPHKLSERPEAANKREEIGHWEADTLQGKINSGCVALMVDRKSRFTLGDKARRKFSDDVAQVMMAQLSSVPAQYVKSITPDRGTEFAAHAIVTERVHQVPFYFPPPHSPWERPTVENTNGLLRQYIPVRADLTKLTEADVRKYIHLLNTRPRKCLGWKTPTEVFFGSLLHLT</sequence>
<dbReference type="PANTHER" id="PTHR10948">
    <property type="entry name" value="TRANSPOSASE"/>
    <property type="match status" value="1"/>
</dbReference>
<dbReference type="SUPFAM" id="SSF53098">
    <property type="entry name" value="Ribonuclease H-like"/>
    <property type="match status" value="1"/>
</dbReference>
<dbReference type="AlphaFoldDB" id="A0A645CFL3"/>
<dbReference type="GO" id="GO:0005829">
    <property type="term" value="C:cytosol"/>
    <property type="evidence" value="ECO:0007669"/>
    <property type="project" value="TreeGrafter"/>
</dbReference>
<dbReference type="InterPro" id="IPR025246">
    <property type="entry name" value="IS30-like_HTH"/>
</dbReference>
<evidence type="ECO:0000256" key="1">
    <source>
        <dbReference type="ARBA" id="ARBA00023172"/>
    </source>
</evidence>
<reference evidence="3" key="1">
    <citation type="submission" date="2019-08" db="EMBL/GenBank/DDBJ databases">
        <authorList>
            <person name="Kucharzyk K."/>
            <person name="Murdoch R.W."/>
            <person name="Higgins S."/>
            <person name="Loffler F."/>
        </authorList>
    </citation>
    <scope>NUCLEOTIDE SEQUENCE</scope>
</reference>